<protein>
    <submittedName>
        <fullName evidence="1">Uncharacterized protein</fullName>
    </submittedName>
</protein>
<proteinExistence type="predicted"/>
<dbReference type="Proteomes" id="UP000885826">
    <property type="component" value="Unassembled WGS sequence"/>
</dbReference>
<gene>
    <name evidence="1" type="ORF">ENI34_05355</name>
</gene>
<organism evidence="1 2">
    <name type="scientific">candidate division WOR-3 bacterium</name>
    <dbReference type="NCBI Taxonomy" id="2052148"/>
    <lineage>
        <taxon>Bacteria</taxon>
        <taxon>Bacteria division WOR-3</taxon>
    </lineage>
</organism>
<evidence type="ECO:0000313" key="1">
    <source>
        <dbReference type="EMBL" id="HEC78556.1"/>
    </source>
</evidence>
<dbReference type="AlphaFoldDB" id="A0A9C9EMN3"/>
<sequence length="167" mass="19404">MVDTKNNRYGSVILPDWLGSGHDLFGTIQIIKGKKIQRGFLEIDFEFKFSEKFNYPIVFEIKSVNSDIEVYAVAFQIDGHIEPATRAIEENIIAPRVCRTLRRSDFVKFFAEVVANDVDFVLYLNKVPKKFKGIKSYNLTEEQKIILNERLIMEITEVLDREHSVQN</sequence>
<comment type="caution">
    <text evidence="1">The sequence shown here is derived from an EMBL/GenBank/DDBJ whole genome shotgun (WGS) entry which is preliminary data.</text>
</comment>
<name>A0A9C9EMN3_UNCW3</name>
<dbReference type="EMBL" id="DRIG01000058">
    <property type="protein sequence ID" value="HEC78556.1"/>
    <property type="molecule type" value="Genomic_DNA"/>
</dbReference>
<reference evidence="1" key="1">
    <citation type="journal article" date="2020" name="mSystems">
        <title>Genome- and Community-Level Interaction Insights into Carbon Utilization and Element Cycling Functions of Hydrothermarchaeota in Hydrothermal Sediment.</title>
        <authorList>
            <person name="Zhou Z."/>
            <person name="Liu Y."/>
            <person name="Xu W."/>
            <person name="Pan J."/>
            <person name="Luo Z.H."/>
            <person name="Li M."/>
        </authorList>
    </citation>
    <scope>NUCLEOTIDE SEQUENCE</scope>
    <source>
        <strain evidence="1">HyVt-388</strain>
    </source>
</reference>
<evidence type="ECO:0000313" key="2">
    <source>
        <dbReference type="Proteomes" id="UP000885826"/>
    </source>
</evidence>
<accession>A0A9C9EMN3</accession>